<dbReference type="Pfam" id="PF01022">
    <property type="entry name" value="HTH_5"/>
    <property type="match status" value="1"/>
</dbReference>
<dbReference type="SMART" id="SM00418">
    <property type="entry name" value="HTH_ARSR"/>
    <property type="match status" value="1"/>
</dbReference>
<dbReference type="Gene3D" id="1.10.10.10">
    <property type="entry name" value="Winged helix-like DNA-binding domain superfamily/Winged helix DNA-binding domain"/>
    <property type="match status" value="1"/>
</dbReference>
<name>A0ABN5ITF1_9CAUL</name>
<gene>
    <name evidence="2" type="ORF">B7G68_07840</name>
</gene>
<dbReference type="CDD" id="cd00090">
    <property type="entry name" value="HTH_ARSR"/>
    <property type="match status" value="1"/>
</dbReference>
<dbReference type="PROSITE" id="PS50987">
    <property type="entry name" value="HTH_ARSR_2"/>
    <property type="match status" value="1"/>
</dbReference>
<reference evidence="2 3" key="1">
    <citation type="journal article" date="2015" name="Biotechnol. Bioeng.">
        <title>Genome sequence and phenotypic characterization of Caulobacter segnis.</title>
        <authorList>
            <person name="Patel S."/>
            <person name="Fletcher B."/>
            <person name="Scott D.C."/>
            <person name="Ely B."/>
        </authorList>
    </citation>
    <scope>NUCLEOTIDE SEQUENCE [LARGE SCALE GENOMIC DNA]</scope>
    <source>
        <strain evidence="2 3">TK0059</strain>
    </source>
</reference>
<dbReference type="EMBL" id="CP027850">
    <property type="protein sequence ID" value="AVQ01770.1"/>
    <property type="molecule type" value="Genomic_DNA"/>
</dbReference>
<dbReference type="PANTHER" id="PTHR38600:SF1">
    <property type="entry name" value="TRANSCRIPTIONAL REGULATORY PROTEIN"/>
    <property type="match status" value="1"/>
</dbReference>
<proteinExistence type="predicted"/>
<sequence>MSEALDRTLAALADPHRRRAVDLLREKPRRAGELAESLGLSPPAMSRHLRALRQSGLVEESHPEFDARVRVYRLRPEPMAQLKAWLDAAEDHWADQLTALKAHVEAKTR</sequence>
<accession>A0ABN5ITF1</accession>
<dbReference type="NCBIfam" id="NF033788">
    <property type="entry name" value="HTH_metalloreg"/>
    <property type="match status" value="1"/>
</dbReference>
<organism evidence="2 3">
    <name type="scientific">Caulobacter segnis</name>
    <dbReference type="NCBI Taxonomy" id="88688"/>
    <lineage>
        <taxon>Bacteria</taxon>
        <taxon>Pseudomonadati</taxon>
        <taxon>Pseudomonadota</taxon>
        <taxon>Alphaproteobacteria</taxon>
        <taxon>Caulobacterales</taxon>
        <taxon>Caulobacteraceae</taxon>
        <taxon>Caulobacter</taxon>
    </lineage>
</organism>
<evidence type="ECO:0000313" key="3">
    <source>
        <dbReference type="Proteomes" id="UP000240527"/>
    </source>
</evidence>
<dbReference type="InterPro" id="IPR011991">
    <property type="entry name" value="ArsR-like_HTH"/>
</dbReference>
<feature type="domain" description="HTH arsR-type" evidence="1">
    <location>
        <begin position="1"/>
        <end position="97"/>
    </location>
</feature>
<evidence type="ECO:0000259" key="1">
    <source>
        <dbReference type="PROSITE" id="PS50987"/>
    </source>
</evidence>
<dbReference type="PANTHER" id="PTHR38600">
    <property type="entry name" value="TRANSCRIPTIONAL REGULATORY PROTEIN"/>
    <property type="match status" value="1"/>
</dbReference>
<dbReference type="SUPFAM" id="SSF46785">
    <property type="entry name" value="Winged helix' DNA-binding domain"/>
    <property type="match status" value="1"/>
</dbReference>
<dbReference type="InterPro" id="IPR001845">
    <property type="entry name" value="HTH_ArsR_DNA-bd_dom"/>
</dbReference>
<protein>
    <submittedName>
        <fullName evidence="2">ArsR family transcriptional regulator</fullName>
    </submittedName>
</protein>
<dbReference type="InterPro" id="IPR036390">
    <property type="entry name" value="WH_DNA-bd_sf"/>
</dbReference>
<dbReference type="RefSeq" id="WP_013078673.1">
    <property type="nucleotide sequence ID" value="NZ_CP027850.1"/>
</dbReference>
<keyword evidence="3" id="KW-1185">Reference proteome</keyword>
<evidence type="ECO:0000313" key="2">
    <source>
        <dbReference type="EMBL" id="AVQ01770.1"/>
    </source>
</evidence>
<dbReference type="InterPro" id="IPR036388">
    <property type="entry name" value="WH-like_DNA-bd_sf"/>
</dbReference>
<dbReference type="PRINTS" id="PR00778">
    <property type="entry name" value="HTHARSR"/>
</dbReference>
<dbReference type="Proteomes" id="UP000240527">
    <property type="component" value="Chromosome"/>
</dbReference>